<evidence type="ECO:0000259" key="2">
    <source>
        <dbReference type="Pfam" id="PF03067"/>
    </source>
</evidence>
<evidence type="ECO:0000313" key="3">
    <source>
        <dbReference type="EMBL" id="MBP2356297.1"/>
    </source>
</evidence>
<dbReference type="Gene3D" id="2.70.50.50">
    <property type="entry name" value="chitin-binding protein cbp21"/>
    <property type="match status" value="1"/>
</dbReference>
<protein>
    <submittedName>
        <fullName evidence="3">Carbohydrate-binding protein with CBM5 and CBM33 domain</fullName>
    </submittedName>
</protein>
<dbReference type="InterPro" id="IPR004302">
    <property type="entry name" value="Cellulose/chitin-bd_N"/>
</dbReference>
<gene>
    <name evidence="3" type="ORF">JOF29_007407</name>
</gene>
<keyword evidence="1" id="KW-0732">Signal</keyword>
<name>A0ABS4UXF5_9ACTN</name>
<dbReference type="EMBL" id="JAGINT010000002">
    <property type="protein sequence ID" value="MBP2356297.1"/>
    <property type="molecule type" value="Genomic_DNA"/>
</dbReference>
<keyword evidence="4" id="KW-1185">Reference proteome</keyword>
<dbReference type="SUPFAM" id="SSF81296">
    <property type="entry name" value="E set domains"/>
    <property type="match status" value="1"/>
</dbReference>
<accession>A0ABS4UXF5</accession>
<dbReference type="Proteomes" id="UP000755585">
    <property type="component" value="Unassembled WGS sequence"/>
</dbReference>
<feature type="domain" description="Chitin-binding type-4" evidence="2">
    <location>
        <begin position="28"/>
        <end position="75"/>
    </location>
</feature>
<comment type="caution">
    <text evidence="3">The sequence shown here is derived from an EMBL/GenBank/DDBJ whole genome shotgun (WGS) entry which is preliminary data.</text>
</comment>
<reference evidence="3 4" key="1">
    <citation type="submission" date="2021-03" db="EMBL/GenBank/DDBJ databases">
        <title>Sequencing the genomes of 1000 actinobacteria strains.</title>
        <authorList>
            <person name="Klenk H.-P."/>
        </authorList>
    </citation>
    <scope>NUCLEOTIDE SEQUENCE [LARGE SCALE GENOMIC DNA]</scope>
    <source>
        <strain evidence="3 4">DSM 18824</strain>
    </source>
</reference>
<dbReference type="InterPro" id="IPR014756">
    <property type="entry name" value="Ig_E-set"/>
</dbReference>
<dbReference type="PANTHER" id="PTHR34823:SF1">
    <property type="entry name" value="CHITIN-BINDING TYPE-4 DOMAIN-CONTAINING PROTEIN"/>
    <property type="match status" value="1"/>
</dbReference>
<dbReference type="PANTHER" id="PTHR34823">
    <property type="entry name" value="GLCNAC-BINDING PROTEIN A"/>
    <property type="match status" value="1"/>
</dbReference>
<proteinExistence type="predicted"/>
<evidence type="ECO:0000256" key="1">
    <source>
        <dbReference type="ARBA" id="ARBA00022729"/>
    </source>
</evidence>
<evidence type="ECO:0000313" key="4">
    <source>
        <dbReference type="Proteomes" id="UP000755585"/>
    </source>
</evidence>
<dbReference type="Pfam" id="PF03067">
    <property type="entry name" value="LPMO_10"/>
    <property type="match status" value="1"/>
</dbReference>
<dbReference type="RefSeq" id="WP_209698834.1">
    <property type="nucleotide sequence ID" value="NZ_BAAAVU010000023.1"/>
</dbReference>
<organism evidence="3 4">
    <name type="scientific">Kribbella aluminosa</name>
    <dbReference type="NCBI Taxonomy" id="416017"/>
    <lineage>
        <taxon>Bacteria</taxon>
        <taxon>Bacillati</taxon>
        <taxon>Actinomycetota</taxon>
        <taxon>Actinomycetes</taxon>
        <taxon>Propionibacteriales</taxon>
        <taxon>Kribbellaceae</taxon>
        <taxon>Kribbella</taxon>
    </lineage>
</organism>
<sequence>MLRIRKFSMAGIAVGALALTVCTSVPLTVTMNGSRPPSDVAHPGTIPSGRSGRHMILAVWTIADTGNAFYQCSDVSF</sequence>
<dbReference type="InterPro" id="IPR051024">
    <property type="entry name" value="GlcNAc_Chitin_IntDeg"/>
</dbReference>